<reference evidence="3 4" key="1">
    <citation type="journal article" date="2023" name="Proc. Natl. Acad. Sci. U.S.A.">
        <title>A global phylogenomic analysis of the shiitake genus Lentinula.</title>
        <authorList>
            <person name="Sierra-Patev S."/>
            <person name="Min B."/>
            <person name="Naranjo-Ortiz M."/>
            <person name="Looney B."/>
            <person name="Konkel Z."/>
            <person name="Slot J.C."/>
            <person name="Sakamoto Y."/>
            <person name="Steenwyk J.L."/>
            <person name="Rokas A."/>
            <person name="Carro J."/>
            <person name="Camarero S."/>
            <person name="Ferreira P."/>
            <person name="Molpeceres G."/>
            <person name="Ruiz-Duenas F.J."/>
            <person name="Serrano A."/>
            <person name="Henrissat B."/>
            <person name="Drula E."/>
            <person name="Hughes K.W."/>
            <person name="Mata J.L."/>
            <person name="Ishikawa N.K."/>
            <person name="Vargas-Isla R."/>
            <person name="Ushijima S."/>
            <person name="Smith C.A."/>
            <person name="Donoghue J."/>
            <person name="Ahrendt S."/>
            <person name="Andreopoulos W."/>
            <person name="He G."/>
            <person name="LaButti K."/>
            <person name="Lipzen A."/>
            <person name="Ng V."/>
            <person name="Riley R."/>
            <person name="Sandor L."/>
            <person name="Barry K."/>
            <person name="Martinez A.T."/>
            <person name="Xiao Y."/>
            <person name="Gibbons J.G."/>
            <person name="Terashima K."/>
            <person name="Grigoriev I.V."/>
            <person name="Hibbett D."/>
        </authorList>
    </citation>
    <scope>NUCLEOTIDE SEQUENCE [LARGE SCALE GENOMIC DNA]</scope>
    <source>
        <strain evidence="3 4">TFB7810</strain>
    </source>
</reference>
<comment type="caution">
    <text evidence="3">The sequence shown here is derived from an EMBL/GenBank/DDBJ whole genome shotgun (WGS) entry which is preliminary data.</text>
</comment>
<dbReference type="Proteomes" id="UP001142393">
    <property type="component" value="Unassembled WGS sequence"/>
</dbReference>
<keyword evidence="2" id="KW-0732">Signal</keyword>
<feature type="transmembrane region" description="Helical" evidence="1">
    <location>
        <begin position="232"/>
        <end position="255"/>
    </location>
</feature>
<protein>
    <submittedName>
        <fullName evidence="3">Uncharacterized protein</fullName>
    </submittedName>
</protein>
<keyword evidence="1" id="KW-0472">Membrane</keyword>
<organism evidence="3 4">
    <name type="scientific">Lentinula detonsa</name>
    <dbReference type="NCBI Taxonomy" id="2804962"/>
    <lineage>
        <taxon>Eukaryota</taxon>
        <taxon>Fungi</taxon>
        <taxon>Dikarya</taxon>
        <taxon>Basidiomycota</taxon>
        <taxon>Agaricomycotina</taxon>
        <taxon>Agaricomycetes</taxon>
        <taxon>Agaricomycetidae</taxon>
        <taxon>Agaricales</taxon>
        <taxon>Marasmiineae</taxon>
        <taxon>Omphalotaceae</taxon>
        <taxon>Lentinula</taxon>
    </lineage>
</organism>
<evidence type="ECO:0000256" key="2">
    <source>
        <dbReference type="SAM" id="SignalP"/>
    </source>
</evidence>
<accession>A0A9W8NTZ6</accession>
<feature type="chain" id="PRO_5040977260" evidence="2">
    <location>
        <begin position="22"/>
        <end position="299"/>
    </location>
</feature>
<keyword evidence="1" id="KW-1133">Transmembrane helix</keyword>
<dbReference type="EMBL" id="JANVFU010000013">
    <property type="protein sequence ID" value="KAJ3740747.1"/>
    <property type="molecule type" value="Genomic_DNA"/>
</dbReference>
<dbReference type="AlphaFoldDB" id="A0A9W8NTZ6"/>
<proteinExistence type="predicted"/>
<keyword evidence="4" id="KW-1185">Reference proteome</keyword>
<evidence type="ECO:0000256" key="1">
    <source>
        <dbReference type="SAM" id="Phobius"/>
    </source>
</evidence>
<name>A0A9W8NTZ6_9AGAR</name>
<evidence type="ECO:0000313" key="4">
    <source>
        <dbReference type="Proteomes" id="UP001142393"/>
    </source>
</evidence>
<sequence>MLYRTEFIFSVLTVLALQAYAGTTSVGGPCSASRDHLDPNTHKFMSDCSDLAYCSGSENGTCLARTCRRDEFPFGYSTPDALPPLCLSGSFCPDEGNGCKTQVSPGSACQMNRDEQCARAINWQEISSLENFYGSICLRTVCMYANATLGTPCVIDNTTYTDIGLNGQLDTTIVIRDNCRSPYLYCDQTSLVCEQSKALGSSCQIDQECEQRNCVVSTCVEPPETPLRVAPWQYAITAMCILGAMVATCLMLTLIHKRHRLLRYRELREYYLEQLSLRRSMIEMHSAAATATMLDTKQK</sequence>
<keyword evidence="1" id="KW-0812">Transmembrane</keyword>
<evidence type="ECO:0000313" key="3">
    <source>
        <dbReference type="EMBL" id="KAJ3740747.1"/>
    </source>
</evidence>
<gene>
    <name evidence="3" type="ORF">DFH05DRAFT_1404914</name>
</gene>
<feature type="signal peptide" evidence="2">
    <location>
        <begin position="1"/>
        <end position="21"/>
    </location>
</feature>